<dbReference type="PANTHER" id="PTHR42812">
    <property type="entry name" value="BETA-XYLOSIDASE"/>
    <property type="match status" value="1"/>
</dbReference>
<dbReference type="GO" id="GO:0016787">
    <property type="term" value="F:hydrolase activity"/>
    <property type="evidence" value="ECO:0007669"/>
    <property type="project" value="UniProtKB-KW"/>
</dbReference>
<protein>
    <submittedName>
        <fullName evidence="7">Glycoside hydrolase family 43 protein</fullName>
    </submittedName>
</protein>
<feature type="chain" id="PRO_5045086144" evidence="5">
    <location>
        <begin position="37"/>
        <end position="568"/>
    </location>
</feature>
<dbReference type="SUPFAM" id="SSF49899">
    <property type="entry name" value="Concanavalin A-like lectins/glucanases"/>
    <property type="match status" value="1"/>
</dbReference>
<dbReference type="SUPFAM" id="SSF75005">
    <property type="entry name" value="Arabinanase/levansucrase/invertase"/>
    <property type="match status" value="1"/>
</dbReference>
<dbReference type="InterPro" id="IPR041542">
    <property type="entry name" value="GH43_C2"/>
</dbReference>
<evidence type="ECO:0000256" key="3">
    <source>
        <dbReference type="ARBA" id="ARBA00023295"/>
    </source>
</evidence>
<dbReference type="EMBL" id="JACSRA010000021">
    <property type="protein sequence ID" value="MBD7912272.1"/>
    <property type="molecule type" value="Genomic_DNA"/>
</dbReference>
<gene>
    <name evidence="7" type="ORF">H9661_12990</name>
</gene>
<dbReference type="InterPro" id="IPR006710">
    <property type="entry name" value="Glyco_hydro_43"/>
</dbReference>
<keyword evidence="5" id="KW-0732">Signal</keyword>
<keyword evidence="8" id="KW-1185">Reference proteome</keyword>
<evidence type="ECO:0000313" key="8">
    <source>
        <dbReference type="Proteomes" id="UP000627781"/>
    </source>
</evidence>
<sequence>MVKSRLYKRKVSFNKVMFMSIIICTLLTLPTFKAKAYTSDLGNGTYQNPVMYADYPDNSVIKVGTTYYMLCSSINYVPGLPVLKSEDLVNWETCSYAYDRIDVGMSGIDKAHADAYNLVGGKNVYSHGSWAPSLKYHDGKFYATFSSLDLGKTFVCTKSAPMSFGGWDFTEIKGLGYAHDADLFFDTDGRVYLINGGCNVTELNSDCKSVKAGGINKKIFDGGSSHDGNRIFKKNGYYYILSTPVKENGPYQRIEKAWRSKSLTGPYEQKVILDDGGNHQVCIVEDGSYNWAILFEDKGAVGRIPKLAPVTWVNNWPMIGVNGNGKVPATYKKPVAGNGIKSPDTNDDFNAQGYVLSQWQWNHNPDNSKWTSSERPGWLRLKTSKTTDLLQARNTLTQRIQGPTSSGWVKMDATNIKSGQIAGLSAFHSKYGYIGVRNDNGTKKLVQYNVTGSETSINLTNNMVYLKVDADCNTQIAKFYYSYNGNSWTQLGSPLKMDFFYKLWFVGYRFALFNYTTGYDTSGYADFDYFKFSSTATGTGGGNIKNNLAVNNMENALFNFKENTSKTN</sequence>
<evidence type="ECO:0000256" key="1">
    <source>
        <dbReference type="ARBA" id="ARBA00009865"/>
    </source>
</evidence>
<dbReference type="InterPro" id="IPR023296">
    <property type="entry name" value="Glyco_hydro_beta-prop_sf"/>
</dbReference>
<dbReference type="Pfam" id="PF17851">
    <property type="entry name" value="GH43_C2"/>
    <property type="match status" value="1"/>
</dbReference>
<dbReference type="CDD" id="cd09001">
    <property type="entry name" value="GH43_FsAxh1-like"/>
    <property type="match status" value="1"/>
</dbReference>
<evidence type="ECO:0000259" key="6">
    <source>
        <dbReference type="Pfam" id="PF17851"/>
    </source>
</evidence>
<keyword evidence="2 4" id="KW-0378">Hydrolase</keyword>
<reference evidence="7 8" key="1">
    <citation type="submission" date="2020-08" db="EMBL/GenBank/DDBJ databases">
        <title>A Genomic Blueprint of the Chicken Gut Microbiome.</title>
        <authorList>
            <person name="Gilroy R."/>
            <person name="Ravi A."/>
            <person name="Getino M."/>
            <person name="Pursley I."/>
            <person name="Horton D.L."/>
            <person name="Alikhan N.-F."/>
            <person name="Baker D."/>
            <person name="Gharbi K."/>
            <person name="Hall N."/>
            <person name="Watson M."/>
            <person name="Adriaenssens E.M."/>
            <person name="Foster-Nyarko E."/>
            <person name="Jarju S."/>
            <person name="Secka A."/>
            <person name="Antonio M."/>
            <person name="Oren A."/>
            <person name="Chaudhuri R."/>
            <person name="La Ragione R.M."/>
            <person name="Hildebrand F."/>
            <person name="Pallen M.J."/>
        </authorList>
    </citation>
    <scope>NUCLEOTIDE SEQUENCE [LARGE SCALE GENOMIC DNA]</scope>
    <source>
        <strain evidence="7 8">Sa3CVN1</strain>
    </source>
</reference>
<dbReference type="InterPro" id="IPR051795">
    <property type="entry name" value="Glycosyl_Hydrlase_43"/>
</dbReference>
<name>A0ABR8PVR9_9CLOT</name>
<dbReference type="PANTHER" id="PTHR42812:SF12">
    <property type="entry name" value="BETA-XYLOSIDASE-RELATED"/>
    <property type="match status" value="1"/>
</dbReference>
<evidence type="ECO:0000256" key="5">
    <source>
        <dbReference type="SAM" id="SignalP"/>
    </source>
</evidence>
<accession>A0ABR8PVR9</accession>
<dbReference type="InterPro" id="IPR013320">
    <property type="entry name" value="ConA-like_dom_sf"/>
</dbReference>
<dbReference type="Gene3D" id="2.60.120.200">
    <property type="match status" value="1"/>
</dbReference>
<dbReference type="Gene3D" id="2.115.10.20">
    <property type="entry name" value="Glycosyl hydrolase domain, family 43"/>
    <property type="match status" value="1"/>
</dbReference>
<organism evidence="7 8">
    <name type="scientific">Clostridium cibarium</name>
    <dbReference type="NCBI Taxonomy" id="2762247"/>
    <lineage>
        <taxon>Bacteria</taxon>
        <taxon>Bacillati</taxon>
        <taxon>Bacillota</taxon>
        <taxon>Clostridia</taxon>
        <taxon>Eubacteriales</taxon>
        <taxon>Clostridiaceae</taxon>
        <taxon>Clostridium</taxon>
    </lineage>
</organism>
<proteinExistence type="inferred from homology"/>
<evidence type="ECO:0000256" key="2">
    <source>
        <dbReference type="ARBA" id="ARBA00022801"/>
    </source>
</evidence>
<dbReference type="Proteomes" id="UP000627781">
    <property type="component" value="Unassembled WGS sequence"/>
</dbReference>
<dbReference type="Pfam" id="PF04616">
    <property type="entry name" value="Glyco_hydro_43"/>
    <property type="match status" value="1"/>
</dbReference>
<evidence type="ECO:0000256" key="4">
    <source>
        <dbReference type="RuleBase" id="RU361187"/>
    </source>
</evidence>
<feature type="signal peptide" evidence="5">
    <location>
        <begin position="1"/>
        <end position="36"/>
    </location>
</feature>
<evidence type="ECO:0000313" key="7">
    <source>
        <dbReference type="EMBL" id="MBD7912272.1"/>
    </source>
</evidence>
<dbReference type="RefSeq" id="WP_191769216.1">
    <property type="nucleotide sequence ID" value="NZ_JACSRA010000021.1"/>
</dbReference>
<keyword evidence="3 4" id="KW-0326">Glycosidase</keyword>
<comment type="similarity">
    <text evidence="1 4">Belongs to the glycosyl hydrolase 43 family.</text>
</comment>
<comment type="caution">
    <text evidence="7">The sequence shown here is derived from an EMBL/GenBank/DDBJ whole genome shotgun (WGS) entry which is preliminary data.</text>
</comment>
<feature type="domain" description="Beta-xylosidase C-terminal Concanavalin A-like" evidence="6">
    <location>
        <begin position="347"/>
        <end position="532"/>
    </location>
</feature>